<reference evidence="1" key="1">
    <citation type="submission" date="2015-12" db="EMBL/GenBank/DDBJ databases">
        <title>Update maize B73 reference genome by single molecule sequencing technologies.</title>
        <authorList>
            <consortium name="Maize Genome Sequencing Project"/>
            <person name="Ware D."/>
        </authorList>
    </citation>
    <scope>NUCLEOTIDE SEQUENCE [LARGE SCALE GENOMIC DNA]</scope>
    <source>
        <tissue evidence="1">Seedling</tissue>
    </source>
</reference>
<name>A0A1D6E9Q8_MAIZE</name>
<sequence>MRLSSILGCCTMTERASQRDKKSIRTPTVSAPLISVIHLLFNKASCTVLLRVILFGIVANSLGAISETFFPLIHLSVQKKVLDPLPVSVISTLEKKSLDLLGTCIGSPAHGRLGSVLCSHNHLMRRAQRSSGRLEILNPPNCKGWHTLPHATKQCSPFTSFLPFHRKPFLILSMA</sequence>
<accession>A0A1D6E9Q8</accession>
<evidence type="ECO:0000313" key="1">
    <source>
        <dbReference type="EMBL" id="ONM17133.1"/>
    </source>
</evidence>
<dbReference type="EMBL" id="CM007648">
    <property type="protein sequence ID" value="ONM17127.1"/>
    <property type="molecule type" value="Genomic_DNA"/>
</dbReference>
<organism evidence="1">
    <name type="scientific">Zea mays</name>
    <name type="common">Maize</name>
    <dbReference type="NCBI Taxonomy" id="4577"/>
    <lineage>
        <taxon>Eukaryota</taxon>
        <taxon>Viridiplantae</taxon>
        <taxon>Streptophyta</taxon>
        <taxon>Embryophyta</taxon>
        <taxon>Tracheophyta</taxon>
        <taxon>Spermatophyta</taxon>
        <taxon>Magnoliopsida</taxon>
        <taxon>Liliopsida</taxon>
        <taxon>Poales</taxon>
        <taxon>Poaceae</taxon>
        <taxon>PACMAD clade</taxon>
        <taxon>Panicoideae</taxon>
        <taxon>Andropogonodae</taxon>
        <taxon>Andropogoneae</taxon>
        <taxon>Tripsacinae</taxon>
        <taxon>Zea</taxon>
    </lineage>
</organism>
<dbReference type="InParanoid" id="A0A1D6E9Q8"/>
<dbReference type="EMBL" id="CM007648">
    <property type="protein sequence ID" value="ONM17133.1"/>
    <property type="molecule type" value="Genomic_DNA"/>
</dbReference>
<proteinExistence type="predicted"/>
<dbReference type="IntAct" id="A0A1D6E9Q8">
    <property type="interactions" value="5"/>
</dbReference>
<protein>
    <submittedName>
        <fullName evidence="1">Uncharacterized protein</fullName>
    </submittedName>
</protein>
<gene>
    <name evidence="1" type="ORF">ZEAMMB73_Zm00001d003539</name>
</gene>
<dbReference type="AlphaFoldDB" id="A0A1D6E9Q8"/>
<dbReference type="EMBL" id="CM007648">
    <property type="protein sequence ID" value="ONM17129.1"/>
    <property type="molecule type" value="Genomic_DNA"/>
</dbReference>
<dbReference type="EMBL" id="CM007648">
    <property type="protein sequence ID" value="ONM17130.1"/>
    <property type="molecule type" value="Genomic_DNA"/>
</dbReference>